<dbReference type="GO" id="GO:0016887">
    <property type="term" value="F:ATP hydrolysis activity"/>
    <property type="evidence" value="ECO:0007669"/>
    <property type="project" value="InterPro"/>
</dbReference>
<keyword evidence="6 8" id="KW-1278">Translocase</keyword>
<evidence type="ECO:0000256" key="3">
    <source>
        <dbReference type="ARBA" id="ARBA00022519"/>
    </source>
</evidence>
<keyword evidence="4 8" id="KW-0547">Nucleotide-binding</keyword>
<proteinExistence type="inferred from homology"/>
<keyword evidence="1 8" id="KW-0813">Transport</keyword>
<keyword evidence="5 8" id="KW-0067">ATP-binding</keyword>
<dbReference type="GO" id="GO:0005524">
    <property type="term" value="F:ATP binding"/>
    <property type="evidence" value="ECO:0007669"/>
    <property type="project" value="UniProtKB-KW"/>
</dbReference>
<dbReference type="FunFam" id="3.40.50.300:FF:000462">
    <property type="entry name" value="Vitamin B12 import ATP-binding protein BtuD"/>
    <property type="match status" value="1"/>
</dbReference>
<dbReference type="InterPro" id="IPR027417">
    <property type="entry name" value="P-loop_NTPase"/>
</dbReference>
<comment type="function">
    <text evidence="8">Part of the ABC transporter complex BtuCDF involved in vitamin B12 import. Responsible for energy coupling to the transport system.</text>
</comment>
<dbReference type="InterPro" id="IPR023693">
    <property type="entry name" value="ABC_transptr_BtuD"/>
</dbReference>
<dbReference type="Gene3D" id="3.40.50.300">
    <property type="entry name" value="P-loop containing nucleotide triphosphate hydrolases"/>
    <property type="match status" value="1"/>
</dbReference>
<dbReference type="PROSITE" id="PS50893">
    <property type="entry name" value="ABC_TRANSPORTER_2"/>
    <property type="match status" value="1"/>
</dbReference>
<protein>
    <recommendedName>
        <fullName evidence="8">Vitamin B12 import ATP-binding protein BtuD</fullName>
        <ecNumber evidence="8">7.6.2.8</ecNumber>
    </recommendedName>
    <alternativeName>
        <fullName evidence="8">Vitamin B12-transporting ATPase</fullName>
    </alternativeName>
</protein>
<dbReference type="Proteomes" id="UP000473008">
    <property type="component" value="Unassembled WGS sequence"/>
</dbReference>
<evidence type="ECO:0000256" key="8">
    <source>
        <dbReference type="HAMAP-Rule" id="MF_01005"/>
    </source>
</evidence>
<evidence type="ECO:0000256" key="2">
    <source>
        <dbReference type="ARBA" id="ARBA00022475"/>
    </source>
</evidence>
<dbReference type="SUPFAM" id="SSF52540">
    <property type="entry name" value="P-loop containing nucleoside triphosphate hydrolases"/>
    <property type="match status" value="1"/>
</dbReference>
<dbReference type="InterPro" id="IPR003593">
    <property type="entry name" value="AAA+_ATPase"/>
</dbReference>
<keyword evidence="2 8" id="KW-1003">Cell membrane</keyword>
<name>A0A6M1R3D8_9GAMM</name>
<dbReference type="PANTHER" id="PTHR42734:SF18">
    <property type="entry name" value="VITAMIN B12 IMPORT ATP-BINDING PROTEIN BTUD"/>
    <property type="match status" value="1"/>
</dbReference>
<dbReference type="AlphaFoldDB" id="A0A6M1R3D8"/>
<dbReference type="RefSeq" id="WP_165011823.1">
    <property type="nucleotide sequence ID" value="NZ_JAALDL010000002.1"/>
</dbReference>
<comment type="similarity">
    <text evidence="8">Belongs to the ABC transporter superfamily. Vitamin B12 importer (TC 3.A.1.13.1) family.</text>
</comment>
<evidence type="ECO:0000256" key="5">
    <source>
        <dbReference type="ARBA" id="ARBA00022840"/>
    </source>
</evidence>
<comment type="subunit">
    <text evidence="8">The complex is composed of two ATP-binding proteins (BtuD), two transmembrane proteins (BtuC) and a solute-binding protein (BtuF).</text>
</comment>
<reference evidence="10 11" key="1">
    <citation type="submission" date="2020-02" db="EMBL/GenBank/DDBJ databases">
        <title>The draft genome of Grimontia sedimenta sp. nov., isolated from benthic sediments near coral reefs south of Kuwait.</title>
        <authorList>
            <person name="Mahmoud H.M."/>
            <person name="Jose L."/>
            <person name="Eapen S."/>
        </authorList>
    </citation>
    <scope>NUCLEOTIDE SEQUENCE [LARGE SCALE GENOMIC DNA]</scope>
    <source>
        <strain evidence="10 11">S25</strain>
    </source>
</reference>
<dbReference type="GO" id="GO:0005886">
    <property type="term" value="C:plasma membrane"/>
    <property type="evidence" value="ECO:0007669"/>
    <property type="project" value="UniProtKB-SubCell"/>
</dbReference>
<dbReference type="PANTHER" id="PTHR42734">
    <property type="entry name" value="METAL TRANSPORT SYSTEM ATP-BINDING PROTEIN TM_0124-RELATED"/>
    <property type="match status" value="1"/>
</dbReference>
<dbReference type="InterPro" id="IPR003439">
    <property type="entry name" value="ABC_transporter-like_ATP-bd"/>
</dbReference>
<keyword evidence="7 8" id="KW-0472">Membrane</keyword>
<accession>A0A6M1R3D8</accession>
<evidence type="ECO:0000256" key="4">
    <source>
        <dbReference type="ARBA" id="ARBA00022741"/>
    </source>
</evidence>
<gene>
    <name evidence="8 10" type="primary">btuD</name>
    <name evidence="10" type="ORF">G5S52_03565</name>
</gene>
<evidence type="ECO:0000256" key="6">
    <source>
        <dbReference type="ARBA" id="ARBA00022967"/>
    </source>
</evidence>
<dbReference type="GO" id="GO:0015420">
    <property type="term" value="F:ABC-type vitamin B12 transporter activity"/>
    <property type="evidence" value="ECO:0007669"/>
    <property type="project" value="UniProtKB-UniRule"/>
</dbReference>
<organism evidence="10 11">
    <name type="scientific">Grimontia sedimenti</name>
    <dbReference type="NCBI Taxonomy" id="2711294"/>
    <lineage>
        <taxon>Bacteria</taxon>
        <taxon>Pseudomonadati</taxon>
        <taxon>Pseudomonadota</taxon>
        <taxon>Gammaproteobacteria</taxon>
        <taxon>Vibrionales</taxon>
        <taxon>Vibrionaceae</taxon>
        <taxon>Grimontia</taxon>
    </lineage>
</organism>
<feature type="domain" description="ABC transporter" evidence="9">
    <location>
        <begin position="2"/>
        <end position="236"/>
    </location>
</feature>
<comment type="catalytic activity">
    <reaction evidence="8">
        <text>an R-cob(III)alamin(out) + ATP + H2O = an R-cob(III)alamin(in) + ADP + phosphate + H(+)</text>
        <dbReference type="Rhea" id="RHEA:17873"/>
        <dbReference type="ChEBI" id="CHEBI:15377"/>
        <dbReference type="ChEBI" id="CHEBI:15378"/>
        <dbReference type="ChEBI" id="CHEBI:30616"/>
        <dbReference type="ChEBI" id="CHEBI:43474"/>
        <dbReference type="ChEBI" id="CHEBI:140785"/>
        <dbReference type="ChEBI" id="CHEBI:456216"/>
        <dbReference type="EC" id="7.6.2.8"/>
    </reaction>
</comment>
<evidence type="ECO:0000313" key="10">
    <source>
        <dbReference type="EMBL" id="NGN96763.1"/>
    </source>
</evidence>
<dbReference type="SMART" id="SM00382">
    <property type="entry name" value="AAA"/>
    <property type="match status" value="1"/>
</dbReference>
<dbReference type="HAMAP" id="MF_01005">
    <property type="entry name" value="BtuD"/>
    <property type="match status" value="1"/>
</dbReference>
<keyword evidence="3" id="KW-0997">Cell inner membrane</keyword>
<dbReference type="NCBIfam" id="NF002981">
    <property type="entry name" value="PRK03695.1"/>
    <property type="match status" value="1"/>
</dbReference>
<dbReference type="Pfam" id="PF00005">
    <property type="entry name" value="ABC_tran"/>
    <property type="match status" value="1"/>
</dbReference>
<dbReference type="CDD" id="cd03214">
    <property type="entry name" value="ABC_Iron-Siderophores_B12_Hemin"/>
    <property type="match status" value="1"/>
</dbReference>
<evidence type="ECO:0000313" key="11">
    <source>
        <dbReference type="Proteomes" id="UP000473008"/>
    </source>
</evidence>
<comment type="subcellular location">
    <subcellularLocation>
        <location evidence="8">Cell membrane</location>
        <topology evidence="8">Peripheral membrane protein</topology>
    </subcellularLocation>
</comment>
<evidence type="ECO:0000256" key="1">
    <source>
        <dbReference type="ARBA" id="ARBA00022448"/>
    </source>
</evidence>
<dbReference type="EC" id="7.6.2.8" evidence="8"/>
<comment type="caution">
    <text evidence="8">Lacks conserved residue(s) required for the propagation of feature annotation.</text>
</comment>
<evidence type="ECO:0000256" key="7">
    <source>
        <dbReference type="ARBA" id="ARBA00023136"/>
    </source>
</evidence>
<comment type="caution">
    <text evidence="10">The sequence shown here is derived from an EMBL/GenBank/DDBJ whole genome shotgun (WGS) entry which is preliminary data.</text>
</comment>
<dbReference type="EMBL" id="JAALDL010000002">
    <property type="protein sequence ID" value="NGN96763.1"/>
    <property type="molecule type" value="Genomic_DNA"/>
</dbReference>
<dbReference type="InterPro" id="IPR050153">
    <property type="entry name" value="Metal_Ion_Import_ABC"/>
</dbReference>
<evidence type="ECO:0000259" key="9">
    <source>
        <dbReference type="PROSITE" id="PS50893"/>
    </source>
</evidence>
<keyword evidence="11" id="KW-1185">Reference proteome</keyword>
<sequence length="251" mass="27372">MIIARNIALGTRLLPLNFRAEKGEIVHLLGANGSGKSTLLELLSGLIEGQGDIELNGKNMRKIDSMSLARQRAYLNQQQKPAFAIGVYQYLNLSLSAIPQLAPSSAERAVIEVCEVLGVSDKLNRSTEQLSGGEWQRVRLAGVCLQIWPDINPDGKLLILDEPATALDIAQQSVMYKIVRKIADKGIAVVMSNHDINRTLSDADRVVLLKNGHIVTQGAPAEVMDVSTLEDTFGAQLRRVDVDGQILILNQ</sequence>